<feature type="transmembrane region" description="Helical" evidence="7">
    <location>
        <begin position="207"/>
        <end position="229"/>
    </location>
</feature>
<organism evidence="9 10">
    <name type="scientific">Aquibacillus halophilus</name>
    <dbReference type="NCBI Taxonomy" id="930132"/>
    <lineage>
        <taxon>Bacteria</taxon>
        <taxon>Bacillati</taxon>
        <taxon>Bacillota</taxon>
        <taxon>Bacilli</taxon>
        <taxon>Bacillales</taxon>
        <taxon>Bacillaceae</taxon>
        <taxon>Aquibacillus</taxon>
    </lineage>
</organism>
<dbReference type="CDD" id="cd17477">
    <property type="entry name" value="MFS_YcaD_like"/>
    <property type="match status" value="1"/>
</dbReference>
<feature type="transmembrane region" description="Helical" evidence="7">
    <location>
        <begin position="68"/>
        <end position="88"/>
    </location>
</feature>
<keyword evidence="3" id="KW-1003">Cell membrane</keyword>
<feature type="transmembrane region" description="Helical" evidence="7">
    <location>
        <begin position="327"/>
        <end position="350"/>
    </location>
</feature>
<dbReference type="InterPro" id="IPR020846">
    <property type="entry name" value="MFS_dom"/>
</dbReference>
<dbReference type="PANTHER" id="PTHR23521:SF2">
    <property type="entry name" value="TRANSPORTER MFS SUPERFAMILY"/>
    <property type="match status" value="1"/>
</dbReference>
<evidence type="ECO:0000313" key="10">
    <source>
        <dbReference type="Proteomes" id="UP000799092"/>
    </source>
</evidence>
<dbReference type="InterPro" id="IPR005829">
    <property type="entry name" value="Sugar_transporter_CS"/>
</dbReference>
<keyword evidence="10" id="KW-1185">Reference proteome</keyword>
<feature type="domain" description="Major facilitator superfamily (MFS) profile" evidence="8">
    <location>
        <begin position="7"/>
        <end position="385"/>
    </location>
</feature>
<dbReference type="InterPro" id="IPR011701">
    <property type="entry name" value="MFS"/>
</dbReference>
<feature type="transmembrane region" description="Helical" evidence="7">
    <location>
        <begin position="132"/>
        <end position="153"/>
    </location>
</feature>
<dbReference type="PANTHER" id="PTHR23521">
    <property type="entry name" value="TRANSPORTER MFS SUPERFAMILY"/>
    <property type="match status" value="1"/>
</dbReference>
<name>A0A6A8DG43_9BACI</name>
<dbReference type="OrthoDB" id="478565at2"/>
<evidence type="ECO:0000256" key="3">
    <source>
        <dbReference type="ARBA" id="ARBA00022475"/>
    </source>
</evidence>
<accession>A0A6A8DG43</accession>
<feature type="transmembrane region" description="Helical" evidence="7">
    <location>
        <begin position="295"/>
        <end position="315"/>
    </location>
</feature>
<sequence>MISTNTRFWILISLVAISGFSQGMLLPLLAIILEQSGVSSSVNGLHATGLYIGVLIASPFMEKPLQKLGFKPIIMIGGLLVIASLALFPLWHALWFWFVLRLLVGIGDHMLHFGTQTWITSTSGPERRGRNIAYYGLFFSIGFSLGPIMTRLLAVNQNLPFFIAAGLCLLVWSGMFFVRNEWTDADGEINTVGATTSIGRFIKSWKLAWVALLAPFAYGILESTLHGIFPIYGIRLGHDVNVLSLVIPCFAAASLITQIPLGILSDKIGRRKVLTFAISTGILVFYIAAQLEDSVIWLFITFALAGMCLGSLFSLGISYMADLLPKALLPAGNIMCGIAFSLGSISGPFLGGLFIDLFPETSFFYIIIFMLTIVLVAIIGKGNVTIGKRKHSQSLG</sequence>
<evidence type="ECO:0000313" key="9">
    <source>
        <dbReference type="EMBL" id="MRH44623.1"/>
    </source>
</evidence>
<protein>
    <submittedName>
        <fullName evidence="9">MFS transporter</fullName>
    </submittedName>
</protein>
<dbReference type="Gene3D" id="1.20.1250.20">
    <property type="entry name" value="MFS general substrate transporter like domains"/>
    <property type="match status" value="2"/>
</dbReference>
<feature type="transmembrane region" description="Helical" evidence="7">
    <location>
        <begin position="44"/>
        <end position="61"/>
    </location>
</feature>
<feature type="transmembrane region" description="Helical" evidence="7">
    <location>
        <begin position="7"/>
        <end position="32"/>
    </location>
</feature>
<dbReference type="AlphaFoldDB" id="A0A6A8DG43"/>
<keyword evidence="2" id="KW-0813">Transport</keyword>
<dbReference type="EMBL" id="WJNG01000017">
    <property type="protein sequence ID" value="MRH44623.1"/>
    <property type="molecule type" value="Genomic_DNA"/>
</dbReference>
<feature type="transmembrane region" description="Helical" evidence="7">
    <location>
        <begin position="362"/>
        <end position="380"/>
    </location>
</feature>
<evidence type="ECO:0000259" key="8">
    <source>
        <dbReference type="PROSITE" id="PS50850"/>
    </source>
</evidence>
<evidence type="ECO:0000256" key="5">
    <source>
        <dbReference type="ARBA" id="ARBA00022989"/>
    </source>
</evidence>
<dbReference type="Pfam" id="PF07690">
    <property type="entry name" value="MFS_1"/>
    <property type="match status" value="1"/>
</dbReference>
<evidence type="ECO:0000256" key="7">
    <source>
        <dbReference type="SAM" id="Phobius"/>
    </source>
</evidence>
<dbReference type="PROSITE" id="PS50850">
    <property type="entry name" value="MFS"/>
    <property type="match status" value="1"/>
</dbReference>
<dbReference type="InterPro" id="IPR036259">
    <property type="entry name" value="MFS_trans_sf"/>
</dbReference>
<feature type="transmembrane region" description="Helical" evidence="7">
    <location>
        <begin position="241"/>
        <end position="261"/>
    </location>
</feature>
<keyword evidence="4 7" id="KW-0812">Transmembrane</keyword>
<feature type="transmembrane region" description="Helical" evidence="7">
    <location>
        <begin position="159"/>
        <end position="178"/>
    </location>
</feature>
<dbReference type="PROSITE" id="PS00216">
    <property type="entry name" value="SUGAR_TRANSPORT_1"/>
    <property type="match status" value="1"/>
</dbReference>
<keyword evidence="6 7" id="KW-0472">Membrane</keyword>
<reference evidence="9" key="1">
    <citation type="submission" date="2019-11" db="EMBL/GenBank/DDBJ databases">
        <authorList>
            <person name="Li J."/>
        </authorList>
    </citation>
    <scope>NUCLEOTIDE SEQUENCE</scope>
    <source>
        <strain evidence="9">B6B</strain>
    </source>
</reference>
<dbReference type="SUPFAM" id="SSF103473">
    <property type="entry name" value="MFS general substrate transporter"/>
    <property type="match status" value="1"/>
</dbReference>
<keyword evidence="5 7" id="KW-1133">Transmembrane helix</keyword>
<proteinExistence type="predicted"/>
<evidence type="ECO:0000256" key="4">
    <source>
        <dbReference type="ARBA" id="ARBA00022692"/>
    </source>
</evidence>
<dbReference type="Proteomes" id="UP000799092">
    <property type="component" value="Unassembled WGS sequence"/>
</dbReference>
<evidence type="ECO:0000256" key="2">
    <source>
        <dbReference type="ARBA" id="ARBA00022448"/>
    </source>
</evidence>
<evidence type="ECO:0000256" key="1">
    <source>
        <dbReference type="ARBA" id="ARBA00004651"/>
    </source>
</evidence>
<feature type="transmembrane region" description="Helical" evidence="7">
    <location>
        <begin position="273"/>
        <end position="289"/>
    </location>
</feature>
<dbReference type="RefSeq" id="WP_153738229.1">
    <property type="nucleotide sequence ID" value="NZ_WJNG01000017.1"/>
</dbReference>
<evidence type="ECO:0000256" key="6">
    <source>
        <dbReference type="ARBA" id="ARBA00023136"/>
    </source>
</evidence>
<comment type="subcellular location">
    <subcellularLocation>
        <location evidence="1">Cell membrane</location>
        <topology evidence="1">Multi-pass membrane protein</topology>
    </subcellularLocation>
</comment>
<dbReference type="GO" id="GO:0005886">
    <property type="term" value="C:plasma membrane"/>
    <property type="evidence" value="ECO:0007669"/>
    <property type="project" value="UniProtKB-SubCell"/>
</dbReference>
<dbReference type="InterPro" id="IPR047200">
    <property type="entry name" value="MFS_YcaD-like"/>
</dbReference>
<gene>
    <name evidence="9" type="ORF">GH741_18410</name>
</gene>
<comment type="caution">
    <text evidence="9">The sequence shown here is derived from an EMBL/GenBank/DDBJ whole genome shotgun (WGS) entry which is preliminary data.</text>
</comment>
<dbReference type="GO" id="GO:0022857">
    <property type="term" value="F:transmembrane transporter activity"/>
    <property type="evidence" value="ECO:0007669"/>
    <property type="project" value="InterPro"/>
</dbReference>